<dbReference type="InterPro" id="IPR009019">
    <property type="entry name" value="KH_sf_prok-type"/>
</dbReference>
<dbReference type="EMBL" id="MK170182">
    <property type="protein sequence ID" value="QFO87218.1"/>
    <property type="molecule type" value="Genomic_DNA"/>
</dbReference>
<evidence type="ECO:0000256" key="1">
    <source>
        <dbReference type="ARBA" id="ARBA00010761"/>
    </source>
</evidence>
<dbReference type="GO" id="GO:0003735">
    <property type="term" value="F:structural constituent of ribosome"/>
    <property type="evidence" value="ECO:0007669"/>
    <property type="project" value="InterPro"/>
</dbReference>
<evidence type="ECO:0000259" key="5">
    <source>
        <dbReference type="Pfam" id="PF00189"/>
    </source>
</evidence>
<organism evidence="6">
    <name type="scientific">Vischeria cf. polyphem</name>
    <dbReference type="NCBI Taxonomy" id="1132302"/>
    <lineage>
        <taxon>Eukaryota</taxon>
        <taxon>Sar</taxon>
        <taxon>Stramenopiles</taxon>
        <taxon>Ochrophyta</taxon>
        <taxon>Eustigmatophyceae</taxon>
        <taxon>Eustigmatales</taxon>
        <taxon>Chlorobotryaceae</taxon>
        <taxon>Vischeria</taxon>
    </lineage>
</organism>
<dbReference type="GO" id="GO:1990904">
    <property type="term" value="C:ribonucleoprotein complex"/>
    <property type="evidence" value="ECO:0007669"/>
    <property type="project" value="UniProtKB-KW"/>
</dbReference>
<proteinExistence type="inferred from homology"/>
<dbReference type="Pfam" id="PF00189">
    <property type="entry name" value="Ribosomal_S3_C"/>
    <property type="match status" value="1"/>
</dbReference>
<evidence type="ECO:0000256" key="2">
    <source>
        <dbReference type="ARBA" id="ARBA00022980"/>
    </source>
</evidence>
<dbReference type="GO" id="GO:0005840">
    <property type="term" value="C:ribosome"/>
    <property type="evidence" value="ECO:0007669"/>
    <property type="project" value="UniProtKB-KW"/>
</dbReference>
<dbReference type="AlphaFoldDB" id="A0A5J6Y341"/>
<dbReference type="GO" id="GO:0006412">
    <property type="term" value="P:translation"/>
    <property type="evidence" value="ECO:0007669"/>
    <property type="project" value="InterPro"/>
</dbReference>
<dbReference type="InterPro" id="IPR001351">
    <property type="entry name" value="Ribosomal_uS3_C"/>
</dbReference>
<name>A0A5J6Y341_9STRA</name>
<dbReference type="Gene3D" id="3.30.1140.32">
    <property type="entry name" value="Ribosomal protein S3, C-terminal domain"/>
    <property type="match status" value="1"/>
</dbReference>
<protein>
    <submittedName>
        <fullName evidence="6">30S ribosomal protein S3</fullName>
    </submittedName>
</protein>
<dbReference type="SUPFAM" id="SSF54814">
    <property type="entry name" value="Prokaryotic type KH domain (KH-domain type II)"/>
    <property type="match status" value="1"/>
</dbReference>
<comment type="similarity">
    <text evidence="1 4">Belongs to the universal ribosomal protein uS3 family.</text>
</comment>
<gene>
    <name evidence="6" type="primary">rps3</name>
</gene>
<feature type="domain" description="Small ribosomal subunit protein uS3 C-terminal" evidence="5">
    <location>
        <begin position="416"/>
        <end position="471"/>
    </location>
</feature>
<dbReference type="PROSITE" id="PS00548">
    <property type="entry name" value="RIBOSOMAL_S3"/>
    <property type="match status" value="1"/>
</dbReference>
<dbReference type="GO" id="GO:0003723">
    <property type="term" value="F:RNA binding"/>
    <property type="evidence" value="ECO:0007669"/>
    <property type="project" value="InterPro"/>
</dbReference>
<dbReference type="InterPro" id="IPR018280">
    <property type="entry name" value="Ribosomal_uS3_CS"/>
</dbReference>
<keyword evidence="2 4" id="KW-0689">Ribosomal protein</keyword>
<evidence type="ECO:0000313" key="6">
    <source>
        <dbReference type="EMBL" id="QFO87218.1"/>
    </source>
</evidence>
<dbReference type="SUPFAM" id="SSF54821">
    <property type="entry name" value="Ribosomal protein S3 C-terminal domain"/>
    <property type="match status" value="1"/>
</dbReference>
<geneLocation type="mitochondrion" evidence="6"/>
<accession>A0A5J6Y341</accession>
<sequence length="474" mass="58239">MGQKVNPVIIRQSIPNFKSNTSIWFSRKNTYRSLLFQDLEIINFINFLFKTWGIFIRNYSICRNNNMLCLSLDLYFNYKLAKERLFLERKNFFYSFQKTIPVIYHPKVMKEFIYDLTYYNQKFIKKFMKNMHQYFKKFYKLQKIFCFQNIFYTFFTKLTPFKILKFKKTKKINLKTFKEYKKEKNYKLYIKKFIKNFNIKTLKYKNFLFAKRKKYIYVLQYYEKYLFLFFCEYKKLYPLKKDIFPYIVKRSNLTILKKIFLSKLHSPVYLKKFSLNFFKFYFKNTCTKSYTKFSPNFLSLHNFLCKSLHNYTGNENINIKFYSTQLYYMPSLRFYLRFFLKDLFFFKKNKILFINFYNVIEIVYFVLSTFGIGNAKILAYHISYLLENTRKHLDVIKFLKKVIDLYFIKIPKLLAVNGIRVLVTGRFNKRQRSKSILIQKGEICLHTFTNFLDYYQVQAVTFCGSFGIKVWFSR</sequence>
<keyword evidence="6" id="KW-0496">Mitochondrion</keyword>
<dbReference type="InterPro" id="IPR036419">
    <property type="entry name" value="Ribosomal_S3_C_sf"/>
</dbReference>
<keyword evidence="3 4" id="KW-0687">Ribonucleoprotein</keyword>
<evidence type="ECO:0000256" key="4">
    <source>
        <dbReference type="RuleBase" id="RU003624"/>
    </source>
</evidence>
<reference evidence="6" key="1">
    <citation type="submission" date="2018-11" db="EMBL/GenBank/DDBJ databases">
        <title>Characterization of the complete mitochondrial genome of oleaginous microalga Eustigmatos cf. polyphem strain CAUP H4302 by next-generation sequencing and phylogenetic analysis of Eustigmatophyceae.</title>
        <authorList>
            <person name="Huang L.D."/>
            <person name="Gao B.Y."/>
            <person name="Zhang C.W."/>
        </authorList>
    </citation>
    <scope>NUCLEOTIDE SEQUENCE</scope>
    <source>
        <strain evidence="6">CAUP H4302</strain>
    </source>
</reference>
<evidence type="ECO:0000256" key="3">
    <source>
        <dbReference type="ARBA" id="ARBA00023274"/>
    </source>
</evidence>